<dbReference type="GO" id="GO:0005737">
    <property type="term" value="C:cytoplasm"/>
    <property type="evidence" value="ECO:0007669"/>
    <property type="project" value="TreeGrafter"/>
</dbReference>
<gene>
    <name evidence="4" type="ORF">MELLADRAFT_32734</name>
</gene>
<dbReference type="HOGENOM" id="CLU_012062_28_8_1"/>
<feature type="non-terminal residue" evidence="4">
    <location>
        <position position="84"/>
    </location>
</feature>
<dbReference type="InterPro" id="IPR050374">
    <property type="entry name" value="RRT5_SRSF_SR"/>
</dbReference>
<dbReference type="Gene3D" id="3.30.70.330">
    <property type="match status" value="1"/>
</dbReference>
<dbReference type="PANTHER" id="PTHR23003">
    <property type="entry name" value="RNA RECOGNITION MOTIF RRM DOMAIN CONTAINING PROTEIN"/>
    <property type="match status" value="1"/>
</dbReference>
<keyword evidence="1 2" id="KW-0694">RNA-binding</keyword>
<accession>F4R6C9</accession>
<dbReference type="GO" id="GO:0003729">
    <property type="term" value="F:mRNA binding"/>
    <property type="evidence" value="ECO:0007669"/>
    <property type="project" value="TreeGrafter"/>
</dbReference>
<dbReference type="PANTHER" id="PTHR23003:SF64">
    <property type="entry name" value="RRM DOMAIN-CONTAINING PROTEIN"/>
    <property type="match status" value="1"/>
</dbReference>
<dbReference type="PROSITE" id="PS50102">
    <property type="entry name" value="RRM"/>
    <property type="match status" value="1"/>
</dbReference>
<name>F4R6C9_MELLP</name>
<evidence type="ECO:0000313" key="4">
    <source>
        <dbReference type="EMBL" id="EGG11856.1"/>
    </source>
</evidence>
<dbReference type="SUPFAM" id="SSF54928">
    <property type="entry name" value="RNA-binding domain, RBD"/>
    <property type="match status" value="1"/>
</dbReference>
<feature type="domain" description="RRM" evidence="3">
    <location>
        <begin position="1"/>
        <end position="71"/>
    </location>
</feature>
<dbReference type="AlphaFoldDB" id="F4R6C9"/>
<dbReference type="VEuPathDB" id="FungiDB:MELLADRAFT_32734"/>
<evidence type="ECO:0000313" key="5">
    <source>
        <dbReference type="Proteomes" id="UP000001072"/>
    </source>
</evidence>
<dbReference type="InterPro" id="IPR012677">
    <property type="entry name" value="Nucleotide-bd_a/b_plait_sf"/>
</dbReference>
<dbReference type="OrthoDB" id="2507279at2759"/>
<dbReference type="InterPro" id="IPR035979">
    <property type="entry name" value="RBD_domain_sf"/>
</dbReference>
<dbReference type="SMART" id="SM00360">
    <property type="entry name" value="RRM"/>
    <property type="match status" value="1"/>
</dbReference>
<evidence type="ECO:0000259" key="3">
    <source>
        <dbReference type="PROSITE" id="PS50102"/>
    </source>
</evidence>
<evidence type="ECO:0000256" key="2">
    <source>
        <dbReference type="PROSITE-ProRule" id="PRU00176"/>
    </source>
</evidence>
<proteinExistence type="predicted"/>
<dbReference type="Proteomes" id="UP000001072">
    <property type="component" value="Unassembled WGS sequence"/>
</dbReference>
<dbReference type="InterPro" id="IPR000504">
    <property type="entry name" value="RRM_dom"/>
</dbReference>
<dbReference type="eggNOG" id="KOG0118">
    <property type="taxonomic scope" value="Eukaryota"/>
</dbReference>
<dbReference type="STRING" id="747676.F4R6C9"/>
<organism evidence="5">
    <name type="scientific">Melampsora larici-populina (strain 98AG31 / pathotype 3-4-7)</name>
    <name type="common">Poplar leaf rust fungus</name>
    <dbReference type="NCBI Taxonomy" id="747676"/>
    <lineage>
        <taxon>Eukaryota</taxon>
        <taxon>Fungi</taxon>
        <taxon>Dikarya</taxon>
        <taxon>Basidiomycota</taxon>
        <taxon>Pucciniomycotina</taxon>
        <taxon>Pucciniomycetes</taxon>
        <taxon>Pucciniales</taxon>
        <taxon>Melampsoraceae</taxon>
        <taxon>Melampsora</taxon>
    </lineage>
</organism>
<dbReference type="GeneID" id="18927235"/>
<dbReference type="EMBL" id="GL883091">
    <property type="protein sequence ID" value="EGG11856.1"/>
    <property type="molecule type" value="Genomic_DNA"/>
</dbReference>
<dbReference type="GO" id="GO:1990904">
    <property type="term" value="C:ribonucleoprotein complex"/>
    <property type="evidence" value="ECO:0007669"/>
    <property type="project" value="TreeGrafter"/>
</dbReference>
<dbReference type="Pfam" id="PF00076">
    <property type="entry name" value="RRM_1"/>
    <property type="match status" value="1"/>
</dbReference>
<protein>
    <recommendedName>
        <fullName evidence="3">RRM domain-containing protein</fullName>
    </recommendedName>
</protein>
<dbReference type="RefSeq" id="XP_007404231.1">
    <property type="nucleotide sequence ID" value="XM_007404169.1"/>
</dbReference>
<evidence type="ECO:0000256" key="1">
    <source>
        <dbReference type="ARBA" id="ARBA00022884"/>
    </source>
</evidence>
<dbReference type="KEGG" id="mlr:MELLADRAFT_32734"/>
<dbReference type="InParanoid" id="F4R6C9"/>
<dbReference type="GO" id="GO:0005634">
    <property type="term" value="C:nucleus"/>
    <property type="evidence" value="ECO:0007669"/>
    <property type="project" value="TreeGrafter"/>
</dbReference>
<feature type="non-terminal residue" evidence="4">
    <location>
        <position position="1"/>
    </location>
</feature>
<sequence length="84" mass="9312">LPFNCQWQDLKDLFRNAGNILRADVAMGIDGRSRGFGTVLFATMDDAKNAVRMYDGHELNGRILKVHFDKFSHPSVNNGSASAD</sequence>
<reference evidence="5" key="1">
    <citation type="journal article" date="2011" name="Proc. Natl. Acad. Sci. U.S.A.">
        <title>Obligate biotrophy features unraveled by the genomic analysis of rust fungi.</title>
        <authorList>
            <person name="Duplessis S."/>
            <person name="Cuomo C.A."/>
            <person name="Lin Y.-C."/>
            <person name="Aerts A."/>
            <person name="Tisserant E."/>
            <person name="Veneault-Fourrey C."/>
            <person name="Joly D.L."/>
            <person name="Hacquard S."/>
            <person name="Amselem J."/>
            <person name="Cantarel B.L."/>
            <person name="Chiu R."/>
            <person name="Coutinho P.M."/>
            <person name="Feau N."/>
            <person name="Field M."/>
            <person name="Frey P."/>
            <person name="Gelhaye E."/>
            <person name="Goldberg J."/>
            <person name="Grabherr M.G."/>
            <person name="Kodira C.D."/>
            <person name="Kohler A."/>
            <person name="Kuees U."/>
            <person name="Lindquist E.A."/>
            <person name="Lucas S.M."/>
            <person name="Mago R."/>
            <person name="Mauceli E."/>
            <person name="Morin E."/>
            <person name="Murat C."/>
            <person name="Pangilinan J.L."/>
            <person name="Park R."/>
            <person name="Pearson M."/>
            <person name="Quesneville H."/>
            <person name="Rouhier N."/>
            <person name="Sakthikumar S."/>
            <person name="Salamov A.A."/>
            <person name="Schmutz J."/>
            <person name="Selles B."/>
            <person name="Shapiro H."/>
            <person name="Tanguay P."/>
            <person name="Tuskan G.A."/>
            <person name="Henrissat B."/>
            <person name="Van de Peer Y."/>
            <person name="Rouze P."/>
            <person name="Ellis J.G."/>
            <person name="Dodds P.N."/>
            <person name="Schein J.E."/>
            <person name="Zhong S."/>
            <person name="Hamelin R.C."/>
            <person name="Grigoriev I.V."/>
            <person name="Szabo L.J."/>
            <person name="Martin F."/>
        </authorList>
    </citation>
    <scope>NUCLEOTIDE SEQUENCE [LARGE SCALE GENOMIC DNA]</scope>
    <source>
        <strain evidence="5">98AG31 / pathotype 3-4-7</strain>
    </source>
</reference>
<keyword evidence="5" id="KW-1185">Reference proteome</keyword>